<gene>
    <name evidence="2" type="primary">tagB2</name>
</gene>
<dbReference type="EMBL" id="EU585932">
    <property type="protein sequence ID" value="ACD43628.1"/>
    <property type="molecule type" value="Genomic_DNA"/>
</dbReference>
<keyword evidence="1" id="KW-1133">Transmembrane helix</keyword>
<keyword evidence="1" id="KW-0812">Transmembrane</keyword>
<keyword evidence="2" id="KW-0614">Plasmid</keyword>
<name>B4YK31_9BURK</name>
<accession>B4YK31</accession>
<evidence type="ECO:0000256" key="1">
    <source>
        <dbReference type="SAM" id="Phobius"/>
    </source>
</evidence>
<organism evidence="2">
    <name type="scientific">Advenella mimigardefordensis</name>
    <dbReference type="NCBI Taxonomy" id="302406"/>
    <lineage>
        <taxon>Bacteria</taxon>
        <taxon>Pseudomonadati</taxon>
        <taxon>Pseudomonadota</taxon>
        <taxon>Betaproteobacteria</taxon>
        <taxon>Burkholderiales</taxon>
        <taxon>Alcaligenaceae</taxon>
    </lineage>
</organism>
<dbReference type="InterPro" id="IPR007039">
    <property type="entry name" value="TrbC/VirB2"/>
</dbReference>
<feature type="transmembrane region" description="Helical" evidence="1">
    <location>
        <begin position="15"/>
        <end position="35"/>
    </location>
</feature>
<keyword evidence="1" id="KW-0472">Membrane</keyword>
<evidence type="ECO:0000313" key="2">
    <source>
        <dbReference type="EMBL" id="ACD43628.1"/>
    </source>
</evidence>
<feature type="transmembrane region" description="Helical" evidence="1">
    <location>
        <begin position="80"/>
        <end position="99"/>
    </location>
</feature>
<dbReference type="Pfam" id="PF04956">
    <property type="entry name" value="TrbC"/>
    <property type="match status" value="1"/>
</dbReference>
<feature type="transmembrane region" description="Helical" evidence="1">
    <location>
        <begin position="47"/>
        <end position="68"/>
    </location>
</feature>
<geneLocation type="plasmid" evidence="2">
    <name>pBTK445</name>
</geneLocation>
<protein>
    <submittedName>
        <fullName evidence="2">TagB2</fullName>
    </submittedName>
</protein>
<dbReference type="AlphaFoldDB" id="B4YK31"/>
<sequence length="106" mass="11380">MTHVSNNVVRKVVESFLMVGLLLISQMAMAQGFANEAGSMIESIRDGIYLVVGLLACIALLWCLFQGFAGRKTWGDVLEMSLWIFGAGAAITAATWIFTSGGSISF</sequence>
<reference evidence="2" key="1">
    <citation type="journal article" date="2009" name="Appl. Environ. Microbiol.">
        <title>Conjugative Type 4 secretion system of a novel large plasmid from the chemoautotroph Tetrathiobacter kashmirensis and construction of shuttle vectors for Alcaligenaceae.</title>
        <authorList>
            <person name="Dam B."/>
            <person name="Ghosh W."/>
            <person name="Das Gupta S.K."/>
        </authorList>
    </citation>
    <scope>NUCLEOTIDE SEQUENCE</scope>
    <source>
        <strain evidence="2">WGT</strain>
        <plasmid evidence="2">pBTK445</plasmid>
    </source>
</reference>
<proteinExistence type="predicted"/>